<dbReference type="GO" id="GO:0005829">
    <property type="term" value="C:cytosol"/>
    <property type="evidence" value="ECO:0007669"/>
    <property type="project" value="TreeGrafter"/>
</dbReference>
<gene>
    <name evidence="3" type="ORF">E5J99_07805</name>
</gene>
<dbReference type="GO" id="GO:0000162">
    <property type="term" value="P:L-tryptophan biosynthetic process"/>
    <property type="evidence" value="ECO:0007669"/>
    <property type="project" value="TreeGrafter"/>
</dbReference>
<protein>
    <submittedName>
        <fullName evidence="3">Aminodeoxychorismate/anthranilate synthase component II</fullName>
    </submittedName>
</protein>
<accession>A0A4Z0PQ76</accession>
<dbReference type="CDD" id="cd01743">
    <property type="entry name" value="GATase1_Anthranilate_Synthase"/>
    <property type="match status" value="1"/>
</dbReference>
<dbReference type="PRINTS" id="PR00096">
    <property type="entry name" value="GATASE"/>
</dbReference>
<dbReference type="Pfam" id="PF00117">
    <property type="entry name" value="GATase"/>
    <property type="match status" value="1"/>
</dbReference>
<dbReference type="PANTHER" id="PTHR43418">
    <property type="entry name" value="MULTIFUNCTIONAL TRYPTOPHAN BIOSYNTHESIS PROTEIN-RELATED"/>
    <property type="match status" value="1"/>
</dbReference>
<dbReference type="NCBIfam" id="TIGR00566">
    <property type="entry name" value="trpG_papA"/>
    <property type="match status" value="1"/>
</dbReference>
<dbReference type="PANTHER" id="PTHR43418:SF4">
    <property type="entry name" value="MULTIFUNCTIONAL TRYPTOPHAN BIOSYNTHESIS PROTEIN"/>
    <property type="match status" value="1"/>
</dbReference>
<keyword evidence="1" id="KW-0315">Glutamine amidotransferase</keyword>
<sequence>MHLLLLDNFDSFTYNLLDYFRQLGVSVQVVRNDVPLAEIRQLAFDAIVLSPGPGTPRQAGCLMALIAEYHQQVPMLGVCLGHQALGEFFGAQLTRAARPMHGKVSVIQSEGAAALFADLPAQIPVTRYHSLIIKSLPKELQPLAYTLDDAQELMAFRHRTLPLYGVQFHPEALLTTHGLPLLANWVKCCIIAKDGQSA</sequence>
<reference evidence="3 4" key="1">
    <citation type="submission" date="2019-04" db="EMBL/GenBank/DDBJ databases">
        <authorList>
            <person name="Feng G."/>
            <person name="Zhang J."/>
            <person name="Zhu H."/>
        </authorList>
    </citation>
    <scope>NUCLEOTIDE SEQUENCE [LARGE SCALE GENOMIC DNA]</scope>
    <source>
        <strain evidence="3 4">JCM 17223</strain>
    </source>
</reference>
<dbReference type="GO" id="GO:0004049">
    <property type="term" value="F:anthranilate synthase activity"/>
    <property type="evidence" value="ECO:0007669"/>
    <property type="project" value="TreeGrafter"/>
</dbReference>
<dbReference type="OrthoDB" id="9786812at2"/>
<evidence type="ECO:0000256" key="1">
    <source>
        <dbReference type="ARBA" id="ARBA00022962"/>
    </source>
</evidence>
<dbReference type="InterPro" id="IPR006221">
    <property type="entry name" value="TrpG/PapA_dom"/>
</dbReference>
<dbReference type="Proteomes" id="UP000297739">
    <property type="component" value="Unassembled WGS sequence"/>
</dbReference>
<keyword evidence="4" id="KW-1185">Reference proteome</keyword>
<proteinExistence type="predicted"/>
<dbReference type="EMBL" id="SRLD01000012">
    <property type="protein sequence ID" value="TGE17167.1"/>
    <property type="molecule type" value="Genomic_DNA"/>
</dbReference>
<dbReference type="PRINTS" id="PR00099">
    <property type="entry name" value="CPSGATASE"/>
</dbReference>
<name>A0A4Z0PQ76_9BACT</name>
<dbReference type="AlphaFoldDB" id="A0A4Z0PQ76"/>
<dbReference type="PRINTS" id="PR00097">
    <property type="entry name" value="ANTSNTHASEII"/>
</dbReference>
<dbReference type="InterPro" id="IPR050472">
    <property type="entry name" value="Anth_synth/Amidotransfase"/>
</dbReference>
<dbReference type="SUPFAM" id="SSF52317">
    <property type="entry name" value="Class I glutamine amidotransferase-like"/>
    <property type="match status" value="1"/>
</dbReference>
<evidence type="ECO:0000259" key="2">
    <source>
        <dbReference type="Pfam" id="PF00117"/>
    </source>
</evidence>
<dbReference type="FunFam" id="3.40.50.880:FF:000003">
    <property type="entry name" value="Anthranilate synthase component II"/>
    <property type="match status" value="1"/>
</dbReference>
<dbReference type="PROSITE" id="PS51273">
    <property type="entry name" value="GATASE_TYPE_1"/>
    <property type="match status" value="1"/>
</dbReference>
<comment type="caution">
    <text evidence="3">The sequence shown here is derived from an EMBL/GenBank/DDBJ whole genome shotgun (WGS) entry which is preliminary data.</text>
</comment>
<evidence type="ECO:0000313" key="4">
    <source>
        <dbReference type="Proteomes" id="UP000297739"/>
    </source>
</evidence>
<dbReference type="RefSeq" id="WP_135497159.1">
    <property type="nucleotide sequence ID" value="NZ_SRLD01000012.1"/>
</dbReference>
<feature type="domain" description="Glutamine amidotransferase" evidence="2">
    <location>
        <begin position="4"/>
        <end position="185"/>
    </location>
</feature>
<dbReference type="InterPro" id="IPR017926">
    <property type="entry name" value="GATASE"/>
</dbReference>
<dbReference type="InterPro" id="IPR029062">
    <property type="entry name" value="Class_I_gatase-like"/>
</dbReference>
<evidence type="ECO:0000313" key="3">
    <source>
        <dbReference type="EMBL" id="TGE17167.1"/>
    </source>
</evidence>
<organism evidence="3 4">
    <name type="scientific">Hymenobacter elongatus</name>
    <dbReference type="NCBI Taxonomy" id="877208"/>
    <lineage>
        <taxon>Bacteria</taxon>
        <taxon>Pseudomonadati</taxon>
        <taxon>Bacteroidota</taxon>
        <taxon>Cytophagia</taxon>
        <taxon>Cytophagales</taxon>
        <taxon>Hymenobacteraceae</taxon>
        <taxon>Hymenobacter</taxon>
    </lineage>
</organism>
<dbReference type="Gene3D" id="3.40.50.880">
    <property type="match status" value="1"/>
</dbReference>